<protein>
    <recommendedName>
        <fullName evidence="8">Reverse transcriptase RNase H-like domain-containing protein</fullName>
    </recommendedName>
</protein>
<keyword evidence="3" id="KW-0540">Nuclease</keyword>
<gene>
    <name evidence="9" type="ORF">QQF64_016402</name>
</gene>
<accession>A0ABR3LMS4</accession>
<sequence length="140" mass="15496">MGTRDKSQPDESPSLPVLDRGPWKLVCCRCPACQPTRGSPKTKAQATGGPHLAEKDLTRKGQPEKVQWRNRKGVPMDQDGTGVRTASESPRFQLPLPVTNGRFRHKGFGALLSQVLEGEEHPVIYISRKLPPAERNYATI</sequence>
<evidence type="ECO:0000256" key="6">
    <source>
        <dbReference type="ARBA" id="ARBA00022918"/>
    </source>
</evidence>
<evidence type="ECO:0000256" key="7">
    <source>
        <dbReference type="SAM" id="MobiDB-lite"/>
    </source>
</evidence>
<dbReference type="Proteomes" id="UP001558613">
    <property type="component" value="Unassembled WGS sequence"/>
</dbReference>
<evidence type="ECO:0000313" key="9">
    <source>
        <dbReference type="EMBL" id="KAL1254173.1"/>
    </source>
</evidence>
<evidence type="ECO:0000313" key="10">
    <source>
        <dbReference type="Proteomes" id="UP001558613"/>
    </source>
</evidence>
<evidence type="ECO:0000256" key="2">
    <source>
        <dbReference type="ARBA" id="ARBA00022695"/>
    </source>
</evidence>
<dbReference type="EMBL" id="JAYMGO010000020">
    <property type="protein sequence ID" value="KAL1254173.1"/>
    <property type="molecule type" value="Genomic_DNA"/>
</dbReference>
<comment type="caution">
    <text evidence="9">The sequence shown here is derived from an EMBL/GenBank/DDBJ whole genome shotgun (WGS) entry which is preliminary data.</text>
</comment>
<dbReference type="InterPro" id="IPR041373">
    <property type="entry name" value="RT_RNaseH"/>
</dbReference>
<keyword evidence="4" id="KW-0255">Endonuclease</keyword>
<feature type="compositionally biased region" description="Polar residues" evidence="7">
    <location>
        <begin position="36"/>
        <end position="45"/>
    </location>
</feature>
<name>A0ABR3LMS4_9TELE</name>
<evidence type="ECO:0000256" key="5">
    <source>
        <dbReference type="ARBA" id="ARBA00022801"/>
    </source>
</evidence>
<evidence type="ECO:0000259" key="8">
    <source>
        <dbReference type="Pfam" id="PF17917"/>
    </source>
</evidence>
<evidence type="ECO:0000256" key="1">
    <source>
        <dbReference type="ARBA" id="ARBA00022679"/>
    </source>
</evidence>
<keyword evidence="1" id="KW-0808">Transferase</keyword>
<feature type="compositionally biased region" description="Basic and acidic residues" evidence="7">
    <location>
        <begin position="52"/>
        <end position="67"/>
    </location>
</feature>
<feature type="domain" description="Reverse transcriptase RNase H-like" evidence="8">
    <location>
        <begin position="105"/>
        <end position="140"/>
    </location>
</feature>
<evidence type="ECO:0000256" key="3">
    <source>
        <dbReference type="ARBA" id="ARBA00022722"/>
    </source>
</evidence>
<keyword evidence="2" id="KW-0548">Nucleotidyltransferase</keyword>
<proteinExistence type="predicted"/>
<dbReference type="InterPro" id="IPR043502">
    <property type="entry name" value="DNA/RNA_pol_sf"/>
</dbReference>
<evidence type="ECO:0000256" key="4">
    <source>
        <dbReference type="ARBA" id="ARBA00022759"/>
    </source>
</evidence>
<keyword evidence="6" id="KW-0695">RNA-directed DNA polymerase</keyword>
<feature type="region of interest" description="Disordered" evidence="7">
    <location>
        <begin position="32"/>
        <end position="99"/>
    </location>
</feature>
<dbReference type="SUPFAM" id="SSF56672">
    <property type="entry name" value="DNA/RNA polymerases"/>
    <property type="match status" value="1"/>
</dbReference>
<keyword evidence="5" id="KW-0378">Hydrolase</keyword>
<reference evidence="9 10" key="1">
    <citation type="submission" date="2023-09" db="EMBL/GenBank/DDBJ databases">
        <authorList>
            <person name="Wang M."/>
        </authorList>
    </citation>
    <scope>NUCLEOTIDE SEQUENCE [LARGE SCALE GENOMIC DNA]</scope>
    <source>
        <strain evidence="9">GT-2023</strain>
        <tissue evidence="9">Liver</tissue>
    </source>
</reference>
<dbReference type="Pfam" id="PF17917">
    <property type="entry name" value="RT_RNaseH"/>
    <property type="match status" value="1"/>
</dbReference>
<organism evidence="9 10">
    <name type="scientific">Cirrhinus molitorella</name>
    <name type="common">mud carp</name>
    <dbReference type="NCBI Taxonomy" id="172907"/>
    <lineage>
        <taxon>Eukaryota</taxon>
        <taxon>Metazoa</taxon>
        <taxon>Chordata</taxon>
        <taxon>Craniata</taxon>
        <taxon>Vertebrata</taxon>
        <taxon>Euteleostomi</taxon>
        <taxon>Actinopterygii</taxon>
        <taxon>Neopterygii</taxon>
        <taxon>Teleostei</taxon>
        <taxon>Ostariophysi</taxon>
        <taxon>Cypriniformes</taxon>
        <taxon>Cyprinidae</taxon>
        <taxon>Labeoninae</taxon>
        <taxon>Labeonini</taxon>
        <taxon>Cirrhinus</taxon>
    </lineage>
</organism>
<keyword evidence="10" id="KW-1185">Reference proteome</keyword>